<dbReference type="PANTHER" id="PTHR43004:SF19">
    <property type="entry name" value="BINDING MONOOXYGENASE, PUTATIVE (JCVI)-RELATED"/>
    <property type="match status" value="1"/>
</dbReference>
<dbReference type="PANTHER" id="PTHR43004">
    <property type="entry name" value="TRK SYSTEM POTASSIUM UPTAKE PROTEIN"/>
    <property type="match status" value="1"/>
</dbReference>
<proteinExistence type="predicted"/>
<keyword evidence="2" id="KW-0285">Flavoprotein</keyword>
<keyword evidence="5" id="KW-0503">Monooxygenase</keyword>
<keyword evidence="5" id="KW-0560">Oxidoreductase</keyword>
<dbReference type="InterPro" id="IPR050641">
    <property type="entry name" value="RIFMO-like"/>
</dbReference>
<accession>A0ABP6XLN7</accession>
<dbReference type="Proteomes" id="UP001500689">
    <property type="component" value="Unassembled WGS sequence"/>
</dbReference>
<dbReference type="InterPro" id="IPR002938">
    <property type="entry name" value="FAD-bd"/>
</dbReference>
<evidence type="ECO:0000256" key="3">
    <source>
        <dbReference type="ARBA" id="ARBA00022827"/>
    </source>
</evidence>
<sequence>MLGSGDGRRVADVLLARGSQVPDTHFATLPDHLDYRDLDTPFPFVLRIPQWQTELVLTEALRARGVPVHYDSAVTGLEQTGDAVRVRAGGVWRSAGYLIGADGAHSAVRRAAGIDFPGTAPDHLGFVADVQLAEPIEDYSHHWNQDAGHASFLVLPGDTIRVFGVRAADVGLPAEEVRRRQAEPFTFAELTESLVAICGTDFGVHSPAWLARTSNSGRRAAAYRTGRVLLAGDAAHVHLPAGGQGLNVGVQDAVNLAWKLAAEVHGRAPERLITGDAGYQAERRPVADQLVASTRAQDALMHTFNPGGAALRDLFSGFIAEGGEFAREMALRLSGLAVAYPGPDGAHPLTGTRVPDLSLTRRTVHRELRPDRFLLLDFTAEGSLSGLGSEYVDVRTAAVPRREAWRDVRAVLVRPDGYVAHAAPSAAGLAEAIAAWTEPDHRAVPSGG</sequence>
<dbReference type="Gene3D" id="3.50.50.60">
    <property type="entry name" value="FAD/NAD(P)-binding domain"/>
    <property type="match status" value="1"/>
</dbReference>
<dbReference type="Pfam" id="PF01494">
    <property type="entry name" value="FAD_binding_3"/>
    <property type="match status" value="1"/>
</dbReference>
<dbReference type="PRINTS" id="PR00420">
    <property type="entry name" value="RNGMNOXGNASE"/>
</dbReference>
<dbReference type="EMBL" id="BAAAZN010000015">
    <property type="protein sequence ID" value="GAA3568076.1"/>
    <property type="molecule type" value="Genomic_DNA"/>
</dbReference>
<evidence type="ECO:0000313" key="6">
    <source>
        <dbReference type="Proteomes" id="UP001500689"/>
    </source>
</evidence>
<dbReference type="Pfam" id="PF21274">
    <property type="entry name" value="Rng_hyd_C"/>
    <property type="match status" value="1"/>
</dbReference>
<feature type="domain" description="FAD-binding" evidence="4">
    <location>
        <begin position="10"/>
        <end position="292"/>
    </location>
</feature>
<name>A0ABP6XLN7_9PSEU</name>
<evidence type="ECO:0000313" key="5">
    <source>
        <dbReference type="EMBL" id="GAA3568076.1"/>
    </source>
</evidence>
<dbReference type="GO" id="GO:0004497">
    <property type="term" value="F:monooxygenase activity"/>
    <property type="evidence" value="ECO:0007669"/>
    <property type="project" value="UniProtKB-KW"/>
</dbReference>
<comment type="caution">
    <text evidence="5">The sequence shown here is derived from an EMBL/GenBank/DDBJ whole genome shotgun (WGS) entry which is preliminary data.</text>
</comment>
<comment type="cofactor">
    <cofactor evidence="1">
        <name>FAD</name>
        <dbReference type="ChEBI" id="CHEBI:57692"/>
    </cofactor>
</comment>
<gene>
    <name evidence="5" type="ORF">GCM10022222_59960</name>
</gene>
<keyword evidence="6" id="KW-1185">Reference proteome</keyword>
<evidence type="ECO:0000256" key="2">
    <source>
        <dbReference type="ARBA" id="ARBA00022630"/>
    </source>
</evidence>
<organism evidence="5 6">
    <name type="scientific">Amycolatopsis ultiminotia</name>
    <dbReference type="NCBI Taxonomy" id="543629"/>
    <lineage>
        <taxon>Bacteria</taxon>
        <taxon>Bacillati</taxon>
        <taxon>Actinomycetota</taxon>
        <taxon>Actinomycetes</taxon>
        <taxon>Pseudonocardiales</taxon>
        <taxon>Pseudonocardiaceae</taxon>
        <taxon>Amycolatopsis</taxon>
    </lineage>
</organism>
<dbReference type="InterPro" id="IPR036188">
    <property type="entry name" value="FAD/NAD-bd_sf"/>
</dbReference>
<reference evidence="6" key="1">
    <citation type="journal article" date="2019" name="Int. J. Syst. Evol. Microbiol.">
        <title>The Global Catalogue of Microorganisms (GCM) 10K type strain sequencing project: providing services to taxonomists for standard genome sequencing and annotation.</title>
        <authorList>
            <consortium name="The Broad Institute Genomics Platform"/>
            <consortium name="The Broad Institute Genome Sequencing Center for Infectious Disease"/>
            <person name="Wu L."/>
            <person name="Ma J."/>
        </authorList>
    </citation>
    <scope>NUCLEOTIDE SEQUENCE [LARGE SCALE GENOMIC DNA]</scope>
    <source>
        <strain evidence="6">JCM 16898</strain>
    </source>
</reference>
<dbReference type="Gene3D" id="3.30.70.2450">
    <property type="match status" value="1"/>
</dbReference>
<keyword evidence="3" id="KW-0274">FAD</keyword>
<evidence type="ECO:0000259" key="4">
    <source>
        <dbReference type="Pfam" id="PF01494"/>
    </source>
</evidence>
<evidence type="ECO:0000256" key="1">
    <source>
        <dbReference type="ARBA" id="ARBA00001974"/>
    </source>
</evidence>
<dbReference type="SUPFAM" id="SSF51905">
    <property type="entry name" value="FAD/NAD(P)-binding domain"/>
    <property type="match status" value="1"/>
</dbReference>
<protein>
    <submittedName>
        <fullName evidence="5">FAD-dependent monooxygenase</fullName>
    </submittedName>
</protein>
<dbReference type="Gene3D" id="3.40.30.120">
    <property type="match status" value="1"/>
</dbReference>